<keyword evidence="2" id="KW-1185">Reference proteome</keyword>
<sequence>MPYIYLDMREFEGSPYLRYRDFLSKFEIEVDRLTKKFPGLTETQKSERN</sequence>
<dbReference type="AlphaFoldDB" id="A0A4P2VPC6"/>
<dbReference type="KEGG" id="ccai:NAS2_1357"/>
<accession>A0A4P2VPC6</accession>
<dbReference type="EMBL" id="AP018732">
    <property type="protein sequence ID" value="BBE42745.1"/>
    <property type="molecule type" value="Genomic_DNA"/>
</dbReference>
<gene>
    <name evidence="1" type="ORF">NAS2_1357</name>
</gene>
<protein>
    <submittedName>
        <fullName evidence="1">Uncharacterized protein</fullName>
    </submittedName>
</protein>
<proteinExistence type="predicted"/>
<evidence type="ECO:0000313" key="1">
    <source>
        <dbReference type="EMBL" id="BBE42745.1"/>
    </source>
</evidence>
<reference evidence="1 2" key="1">
    <citation type="journal article" date="2019" name="ISME J.">
        <title>Isolation and characterization of a thermophilic sulfur- and iron-reducing thaumarchaeote from a terrestrial acidic hot spring.</title>
        <authorList>
            <person name="Kato S."/>
            <person name="Itoh T."/>
            <person name="Yuki M."/>
            <person name="Nagamori M."/>
            <person name="Ohnishi M."/>
            <person name="Uematsu K."/>
            <person name="Suzuki K."/>
            <person name="Takashina T."/>
            <person name="Ohkuma M."/>
        </authorList>
    </citation>
    <scope>NUCLEOTIDE SEQUENCE [LARGE SCALE GENOMIC DNA]</scope>
    <source>
        <strain evidence="1 2">NAS-02</strain>
    </source>
</reference>
<evidence type="ECO:0000313" key="2">
    <source>
        <dbReference type="Proteomes" id="UP000509448"/>
    </source>
</evidence>
<name>A0A4P2VPC6_9ARCH</name>
<dbReference type="Proteomes" id="UP000509448">
    <property type="component" value="Chromosome"/>
</dbReference>
<organism evidence="1 2">
    <name type="scientific">Conexivisphaera calida</name>
    <dbReference type="NCBI Taxonomy" id="1874277"/>
    <lineage>
        <taxon>Archaea</taxon>
        <taxon>Nitrososphaerota</taxon>
        <taxon>Conexivisphaeria</taxon>
        <taxon>Conexivisphaerales</taxon>
        <taxon>Conexivisphaeraceae</taxon>
        <taxon>Conexivisphaera</taxon>
    </lineage>
</organism>